<evidence type="ECO:0000313" key="2">
    <source>
        <dbReference type="EMBL" id="VDN43339.1"/>
    </source>
</evidence>
<dbReference type="AlphaFoldDB" id="A0A3P7RR93"/>
<feature type="region of interest" description="Disordered" evidence="1">
    <location>
        <begin position="65"/>
        <end position="176"/>
    </location>
</feature>
<gene>
    <name evidence="2" type="ORF">DILT_LOCUS19062</name>
</gene>
<proteinExistence type="predicted"/>
<organism evidence="2 3">
    <name type="scientific">Dibothriocephalus latus</name>
    <name type="common">Fish tapeworm</name>
    <name type="synonym">Diphyllobothrium latum</name>
    <dbReference type="NCBI Taxonomy" id="60516"/>
    <lineage>
        <taxon>Eukaryota</taxon>
        <taxon>Metazoa</taxon>
        <taxon>Spiralia</taxon>
        <taxon>Lophotrochozoa</taxon>
        <taxon>Platyhelminthes</taxon>
        <taxon>Cestoda</taxon>
        <taxon>Eucestoda</taxon>
        <taxon>Diphyllobothriidea</taxon>
        <taxon>Diphyllobothriidae</taxon>
        <taxon>Dibothriocephalus</taxon>
    </lineage>
</organism>
<dbReference type="Gene3D" id="3.40.50.1220">
    <property type="entry name" value="TPP-binding domain"/>
    <property type="match status" value="1"/>
</dbReference>
<accession>A0A3P7RR93</accession>
<dbReference type="EMBL" id="UYRU01107507">
    <property type="protein sequence ID" value="VDN43339.1"/>
    <property type="molecule type" value="Genomic_DNA"/>
</dbReference>
<sequence>MINRESLSSHTFDVELLGDCDVVLDELSSRLGWRVPLDGSVPLEETIVPPAAKRTEVDLRVPLKAAVMSRHPQETSVPTQEDEAEEEKKKKATEEEEKSVESSKTTIETPSDLQSTTVAESASSVEVPKATAVEPAGPNDATTVTTTKSDGKVGSQPSGDSTGTGGESSPIDVDRLVDSDDFETDFHLAKFLQGLLFASLLPLFT</sequence>
<dbReference type="OrthoDB" id="424302at2759"/>
<protein>
    <submittedName>
        <fullName evidence="2">Uncharacterized protein</fullName>
    </submittedName>
</protein>
<evidence type="ECO:0000313" key="3">
    <source>
        <dbReference type="Proteomes" id="UP000281553"/>
    </source>
</evidence>
<keyword evidence="3" id="KW-1185">Reference proteome</keyword>
<dbReference type="Proteomes" id="UP000281553">
    <property type="component" value="Unassembled WGS sequence"/>
</dbReference>
<evidence type="ECO:0000256" key="1">
    <source>
        <dbReference type="SAM" id="MobiDB-lite"/>
    </source>
</evidence>
<feature type="compositionally biased region" description="Polar residues" evidence="1">
    <location>
        <begin position="111"/>
        <end position="124"/>
    </location>
</feature>
<name>A0A3P7RR93_DIBLA</name>
<reference evidence="2 3" key="1">
    <citation type="submission" date="2018-11" db="EMBL/GenBank/DDBJ databases">
        <authorList>
            <consortium name="Pathogen Informatics"/>
        </authorList>
    </citation>
    <scope>NUCLEOTIDE SEQUENCE [LARGE SCALE GENOMIC DNA]</scope>
</reference>